<accession>A0A8J7NMX3</accession>
<feature type="domain" description="PDZ" evidence="4">
    <location>
        <begin position="8"/>
        <end position="89"/>
    </location>
</feature>
<feature type="region of interest" description="Disordered" evidence="3">
    <location>
        <begin position="490"/>
        <end position="542"/>
    </location>
</feature>
<feature type="domain" description="PDZ" evidence="4">
    <location>
        <begin position="385"/>
        <end position="465"/>
    </location>
</feature>
<dbReference type="InterPro" id="IPR001478">
    <property type="entry name" value="PDZ"/>
</dbReference>
<feature type="non-terminal residue" evidence="5">
    <location>
        <position position="1"/>
    </location>
</feature>
<evidence type="ECO:0000256" key="3">
    <source>
        <dbReference type="SAM" id="MobiDB-lite"/>
    </source>
</evidence>
<dbReference type="AlphaFoldDB" id="A0A8J7NMX3"/>
<name>A0A8J7NMX3_ATRSP</name>
<evidence type="ECO:0000256" key="2">
    <source>
        <dbReference type="ARBA" id="ARBA00038110"/>
    </source>
</evidence>
<dbReference type="InterPro" id="IPR051067">
    <property type="entry name" value="NHER"/>
</dbReference>
<comment type="similarity">
    <text evidence="2">Belongs to the NHER family.</text>
</comment>
<dbReference type="EMBL" id="JAAWVO010014077">
    <property type="protein sequence ID" value="MBN3314026.1"/>
    <property type="molecule type" value="Genomic_DNA"/>
</dbReference>
<keyword evidence="1" id="KW-0677">Repeat</keyword>
<dbReference type="GO" id="GO:0016324">
    <property type="term" value="C:apical plasma membrane"/>
    <property type="evidence" value="ECO:0007669"/>
    <property type="project" value="TreeGrafter"/>
</dbReference>
<organism evidence="5 6">
    <name type="scientific">Atractosteus spatula</name>
    <name type="common">Alligator gar</name>
    <name type="synonym">Lepisosteus spatula</name>
    <dbReference type="NCBI Taxonomy" id="7917"/>
    <lineage>
        <taxon>Eukaryota</taxon>
        <taxon>Metazoa</taxon>
        <taxon>Chordata</taxon>
        <taxon>Craniata</taxon>
        <taxon>Vertebrata</taxon>
        <taxon>Euteleostomi</taxon>
        <taxon>Actinopterygii</taxon>
        <taxon>Neopterygii</taxon>
        <taxon>Holostei</taxon>
        <taxon>Semionotiformes</taxon>
        <taxon>Lepisosteidae</taxon>
        <taxon>Atractosteus</taxon>
    </lineage>
</organism>
<keyword evidence="6" id="KW-1185">Reference proteome</keyword>
<dbReference type="GO" id="GO:0005102">
    <property type="term" value="F:signaling receptor binding"/>
    <property type="evidence" value="ECO:0007669"/>
    <property type="project" value="TreeGrafter"/>
</dbReference>
<dbReference type="PANTHER" id="PTHR14191:SF6">
    <property type="entry name" value="NA(+)_H(+) EXCHANGE REGULATORY COFACTOR NHE-RF3-RELATED"/>
    <property type="match status" value="1"/>
</dbReference>
<protein>
    <submittedName>
        <fullName evidence="5">NHRF3 protein</fullName>
    </submittedName>
</protein>
<comment type="caution">
    <text evidence="5">The sequence shown here is derived from an EMBL/GenBank/DDBJ whole genome shotgun (WGS) entry which is preliminary data.</text>
</comment>
<feature type="domain" description="PDZ" evidence="4">
    <location>
        <begin position="127"/>
        <end position="207"/>
    </location>
</feature>
<dbReference type="PANTHER" id="PTHR14191">
    <property type="entry name" value="PDZ DOMAIN CONTAINING PROTEIN"/>
    <property type="match status" value="1"/>
</dbReference>
<dbReference type="InterPro" id="IPR036034">
    <property type="entry name" value="PDZ_sf"/>
</dbReference>
<dbReference type="PROSITE" id="PS50106">
    <property type="entry name" value="PDZ"/>
    <property type="match status" value="4"/>
</dbReference>
<dbReference type="SMART" id="SM00228">
    <property type="entry name" value="PDZ"/>
    <property type="match status" value="4"/>
</dbReference>
<dbReference type="Gene3D" id="2.30.42.10">
    <property type="match status" value="4"/>
</dbReference>
<proteinExistence type="inferred from homology"/>
<evidence type="ECO:0000259" key="4">
    <source>
        <dbReference type="PROSITE" id="PS50106"/>
    </source>
</evidence>
<gene>
    <name evidence="5" type="primary">Pdzk1_1</name>
    <name evidence="5" type="ORF">GTO95_0015372</name>
</gene>
<dbReference type="CDD" id="cd06768">
    <property type="entry name" value="PDZ_NHERF-like"/>
    <property type="match status" value="4"/>
</dbReference>
<evidence type="ECO:0000313" key="6">
    <source>
        <dbReference type="Proteomes" id="UP000736164"/>
    </source>
</evidence>
<feature type="non-terminal residue" evidence="5">
    <location>
        <position position="542"/>
    </location>
</feature>
<reference evidence="5" key="1">
    <citation type="journal article" date="2021" name="Cell">
        <title>Tracing the genetic footprints of vertebrate landing in non-teleost ray-finned fishes.</title>
        <authorList>
            <person name="Bi X."/>
            <person name="Wang K."/>
            <person name="Yang L."/>
            <person name="Pan H."/>
            <person name="Jiang H."/>
            <person name="Wei Q."/>
            <person name="Fang M."/>
            <person name="Yu H."/>
            <person name="Zhu C."/>
            <person name="Cai Y."/>
            <person name="He Y."/>
            <person name="Gan X."/>
            <person name="Zeng H."/>
            <person name="Yu D."/>
            <person name="Zhu Y."/>
            <person name="Jiang H."/>
            <person name="Qiu Q."/>
            <person name="Yang H."/>
            <person name="Zhang Y.E."/>
            <person name="Wang W."/>
            <person name="Zhu M."/>
            <person name="He S."/>
            <person name="Zhang G."/>
        </authorList>
    </citation>
    <scope>NUCLEOTIDE SEQUENCE</scope>
    <source>
        <strain evidence="5">Allg_001</strain>
    </source>
</reference>
<dbReference type="Pfam" id="PF00595">
    <property type="entry name" value="PDZ"/>
    <property type="match status" value="4"/>
</dbReference>
<sequence>MASFQPRVIKLTKSEGQTFGFFLRVEYEKEGHLIRNIEKGGPAEQAGLKDGDRVLRVNGNFVDDMEHSRVVELIKESGLCVTFHVLDEASYDNAKNSNISLSETELSKPSQLPMMNGVGASSLKPKLCFLVKTNDGFGFSLKSTKGYQGIFMTDVNPSGAAEKAGVKNNDRLIEINGENIESCTHDQIAAKVKDSGKTVMFLLVDEETDRYYKNNKKLKLGASLATVKHLPHKPRITELTRGPDGYGYYLRTGKNQSGHFIKDIDPGSPAEKGGLKELDRLVAVNGEPVDSLDHEEVVEKIRLCGMKCSMMVVDEETHRMYMMGGVSPVQYWEEVKDTYSYAPAPVPAIPQQAEESTPVPAIPVENPTPEAPLAIQEREDYKPKLCKLEKSPTGFGFHLNAIRGVPGQFFKEVVEGGPADRAGLKDDDVLIEVNGVNIENSNHNEVVEMIRNSGNNLEVLVAEKEAYDYFRAKQIPITTLLLGTSMIEAAHDQPKPEESQEEENEREDETCKRPDTPPSQAETRDRSCSSSSSSSSSEDERF</sequence>
<feature type="compositionally biased region" description="Acidic residues" evidence="3">
    <location>
        <begin position="499"/>
        <end position="508"/>
    </location>
</feature>
<dbReference type="Proteomes" id="UP000736164">
    <property type="component" value="Unassembled WGS sequence"/>
</dbReference>
<dbReference type="SUPFAM" id="SSF50156">
    <property type="entry name" value="PDZ domain-like"/>
    <property type="match status" value="4"/>
</dbReference>
<evidence type="ECO:0000256" key="1">
    <source>
        <dbReference type="ARBA" id="ARBA00022737"/>
    </source>
</evidence>
<dbReference type="GO" id="GO:0043495">
    <property type="term" value="F:protein-membrane adaptor activity"/>
    <property type="evidence" value="ECO:0007669"/>
    <property type="project" value="TreeGrafter"/>
</dbReference>
<evidence type="ECO:0000313" key="5">
    <source>
        <dbReference type="EMBL" id="MBN3314026.1"/>
    </source>
</evidence>
<dbReference type="GO" id="GO:0072659">
    <property type="term" value="P:protein localization to plasma membrane"/>
    <property type="evidence" value="ECO:0007669"/>
    <property type="project" value="TreeGrafter"/>
</dbReference>
<feature type="domain" description="PDZ" evidence="4">
    <location>
        <begin position="236"/>
        <end position="316"/>
    </location>
</feature>